<feature type="region of interest" description="Disordered" evidence="3">
    <location>
        <begin position="51"/>
        <end position="74"/>
    </location>
</feature>
<evidence type="ECO:0000313" key="6">
    <source>
        <dbReference type="EMBL" id="KAF0904259.1"/>
    </source>
</evidence>
<gene>
    <name evidence="6" type="ORF">E2562_033023</name>
</gene>
<feature type="chain" id="PRO_5026322329" description="Peptidase A1 domain-containing protein" evidence="4">
    <location>
        <begin position="26"/>
        <end position="468"/>
    </location>
</feature>
<dbReference type="PROSITE" id="PS51767">
    <property type="entry name" value="PEPTIDASE_A1"/>
    <property type="match status" value="1"/>
</dbReference>
<dbReference type="InterPro" id="IPR033121">
    <property type="entry name" value="PEPTIDASE_A1"/>
</dbReference>
<dbReference type="InterPro" id="IPR032799">
    <property type="entry name" value="TAXi_C"/>
</dbReference>
<evidence type="ECO:0000256" key="3">
    <source>
        <dbReference type="SAM" id="MobiDB-lite"/>
    </source>
</evidence>
<dbReference type="Pfam" id="PF14543">
    <property type="entry name" value="TAXi_N"/>
    <property type="match status" value="1"/>
</dbReference>
<organism evidence="6 7">
    <name type="scientific">Oryza meyeriana var. granulata</name>
    <dbReference type="NCBI Taxonomy" id="110450"/>
    <lineage>
        <taxon>Eukaryota</taxon>
        <taxon>Viridiplantae</taxon>
        <taxon>Streptophyta</taxon>
        <taxon>Embryophyta</taxon>
        <taxon>Tracheophyta</taxon>
        <taxon>Spermatophyta</taxon>
        <taxon>Magnoliopsida</taxon>
        <taxon>Liliopsida</taxon>
        <taxon>Poales</taxon>
        <taxon>Poaceae</taxon>
        <taxon>BOP clade</taxon>
        <taxon>Oryzoideae</taxon>
        <taxon>Oryzeae</taxon>
        <taxon>Oryzinae</taxon>
        <taxon>Oryza</taxon>
        <taxon>Oryza meyeriana</taxon>
    </lineage>
</organism>
<feature type="active site" evidence="2">
    <location>
        <position position="342"/>
    </location>
</feature>
<evidence type="ECO:0000259" key="5">
    <source>
        <dbReference type="PROSITE" id="PS51767"/>
    </source>
</evidence>
<sequence length="468" mass="49311">MASSAIVLSVLLCLLLLVAPHLGSSYHITTYTHGGWHYVVGRSSNRLPVVHRSSPCSPLGATRKSHDKPPADDDVFHRDALRLRSLFHEDSAKYSPAPPPSPSSDDLTIPTTGNPLGSLPGAFEYHVTVGFGTPAQNLTVGFDTATAGATLLQCKLCAAARASLCDKAFDPSLSFTLSQLPCGSPDCPFSSCSGASCTVAVTKNGALLGNATFVTDTLALSPSAFVDDFRFACLEMGITTVDHSSGILDLSRDSHSLASRVLSSPDTVAFTYCLPSSKDAEGFLSIAATRPELSGHNVSYATLGSSAAHPARYVVKLAGIGLGGPDLPIPPAALTGGDSLLDLHVTFTYLRPEVYAVLRDVFRSWMRGYRAAPPVGELDTCYDFTGLKFYLVPTVILELDGGARLELSLDQMMYFPDQGNFFSVGCLAFAAAPARVTAVAVIGTLVQASTEVVYDVSGGKVGFIPFIC</sequence>
<dbReference type="GO" id="GO:0006508">
    <property type="term" value="P:proteolysis"/>
    <property type="evidence" value="ECO:0007669"/>
    <property type="project" value="InterPro"/>
</dbReference>
<name>A0A6G1CW17_9ORYZ</name>
<dbReference type="Proteomes" id="UP000479710">
    <property type="component" value="Unassembled WGS sequence"/>
</dbReference>
<dbReference type="PANTHER" id="PTHR13683:SF638">
    <property type="entry name" value="ASPARTIC PROTEINASE NEPENTHESIN-2"/>
    <property type="match status" value="1"/>
</dbReference>
<dbReference type="Pfam" id="PF14541">
    <property type="entry name" value="TAXi_C"/>
    <property type="match status" value="1"/>
</dbReference>
<evidence type="ECO:0000256" key="1">
    <source>
        <dbReference type="ARBA" id="ARBA00007447"/>
    </source>
</evidence>
<comment type="similarity">
    <text evidence="1">Belongs to the peptidase A1 family.</text>
</comment>
<evidence type="ECO:0000256" key="4">
    <source>
        <dbReference type="SAM" id="SignalP"/>
    </source>
</evidence>
<dbReference type="InterPro" id="IPR021109">
    <property type="entry name" value="Peptidase_aspartic_dom_sf"/>
</dbReference>
<dbReference type="InterPro" id="IPR032861">
    <property type="entry name" value="TAXi_N"/>
</dbReference>
<dbReference type="EMBL" id="SPHZ02000008">
    <property type="protein sequence ID" value="KAF0904259.1"/>
    <property type="molecule type" value="Genomic_DNA"/>
</dbReference>
<dbReference type="Gene3D" id="2.40.70.10">
    <property type="entry name" value="Acid Proteases"/>
    <property type="match status" value="2"/>
</dbReference>
<accession>A0A6G1CW17</accession>
<dbReference type="PANTHER" id="PTHR13683">
    <property type="entry name" value="ASPARTYL PROTEASES"/>
    <property type="match status" value="1"/>
</dbReference>
<proteinExistence type="inferred from homology"/>
<dbReference type="GO" id="GO:0004190">
    <property type="term" value="F:aspartic-type endopeptidase activity"/>
    <property type="evidence" value="ECO:0007669"/>
    <property type="project" value="InterPro"/>
</dbReference>
<evidence type="ECO:0000256" key="2">
    <source>
        <dbReference type="PIRSR" id="PIRSR601461-1"/>
    </source>
</evidence>
<dbReference type="AlphaFoldDB" id="A0A6G1CW17"/>
<feature type="active site" evidence="2">
    <location>
        <position position="143"/>
    </location>
</feature>
<feature type="region of interest" description="Disordered" evidence="3">
    <location>
        <begin position="91"/>
        <end position="111"/>
    </location>
</feature>
<protein>
    <recommendedName>
        <fullName evidence="5">Peptidase A1 domain-containing protein</fullName>
    </recommendedName>
</protein>
<keyword evidence="7" id="KW-1185">Reference proteome</keyword>
<dbReference type="SUPFAM" id="SSF50630">
    <property type="entry name" value="Acid proteases"/>
    <property type="match status" value="1"/>
</dbReference>
<comment type="caution">
    <text evidence="6">The sequence shown here is derived from an EMBL/GenBank/DDBJ whole genome shotgun (WGS) entry which is preliminary data.</text>
</comment>
<feature type="signal peptide" evidence="4">
    <location>
        <begin position="1"/>
        <end position="25"/>
    </location>
</feature>
<reference evidence="6 7" key="1">
    <citation type="submission" date="2019-11" db="EMBL/GenBank/DDBJ databases">
        <title>Whole genome sequence of Oryza granulata.</title>
        <authorList>
            <person name="Li W."/>
        </authorList>
    </citation>
    <scope>NUCLEOTIDE SEQUENCE [LARGE SCALE GENOMIC DNA]</scope>
    <source>
        <strain evidence="7">cv. Menghai</strain>
        <tissue evidence="6">Leaf</tissue>
    </source>
</reference>
<dbReference type="InterPro" id="IPR001461">
    <property type="entry name" value="Aspartic_peptidase_A1"/>
</dbReference>
<keyword evidence="4" id="KW-0732">Signal</keyword>
<dbReference type="OrthoDB" id="2747330at2759"/>
<feature type="domain" description="Peptidase A1" evidence="5">
    <location>
        <begin position="125"/>
        <end position="464"/>
    </location>
</feature>
<evidence type="ECO:0000313" key="7">
    <source>
        <dbReference type="Proteomes" id="UP000479710"/>
    </source>
</evidence>